<keyword evidence="1" id="KW-0472">Membrane</keyword>
<reference evidence="3" key="1">
    <citation type="journal article" date="2019" name="Int. J. Syst. Evol. Microbiol.">
        <title>The Global Catalogue of Microorganisms (GCM) 10K type strain sequencing project: providing services to taxonomists for standard genome sequencing and annotation.</title>
        <authorList>
            <consortium name="The Broad Institute Genomics Platform"/>
            <consortium name="The Broad Institute Genome Sequencing Center for Infectious Disease"/>
            <person name="Wu L."/>
            <person name="Ma J."/>
        </authorList>
    </citation>
    <scope>NUCLEOTIDE SEQUENCE [LARGE SCALE GENOMIC DNA]</scope>
    <source>
        <strain evidence="3">KCTC 42964</strain>
    </source>
</reference>
<comment type="caution">
    <text evidence="2">The sequence shown here is derived from an EMBL/GenBank/DDBJ whole genome shotgun (WGS) entry which is preliminary data.</text>
</comment>
<dbReference type="Proteomes" id="UP001595528">
    <property type="component" value="Unassembled WGS sequence"/>
</dbReference>
<evidence type="ECO:0000313" key="2">
    <source>
        <dbReference type="EMBL" id="MFC3231258.1"/>
    </source>
</evidence>
<sequence length="151" mass="16931">MIEMLFSALFGGATGLIGTLVGKVFGWLELREKRKTLVLEQAHELALFDRQAELRQTELESERVLAETEAWRSARVASYSHDGAAGESYRWVAAVLRLVRPALTLTLLLLTGWVVMRVTDLGLRAEVSSQIVYLAAMAVAWWFGDRAPVRR</sequence>
<organism evidence="2 3">
    <name type="scientific">Marinibaculum pumilum</name>
    <dbReference type="NCBI Taxonomy" id="1766165"/>
    <lineage>
        <taxon>Bacteria</taxon>
        <taxon>Pseudomonadati</taxon>
        <taxon>Pseudomonadota</taxon>
        <taxon>Alphaproteobacteria</taxon>
        <taxon>Rhodospirillales</taxon>
        <taxon>Rhodospirillaceae</taxon>
        <taxon>Marinibaculum</taxon>
    </lineage>
</organism>
<name>A0ABV7L999_9PROT</name>
<keyword evidence="3" id="KW-1185">Reference proteome</keyword>
<feature type="transmembrane region" description="Helical" evidence="1">
    <location>
        <begin position="98"/>
        <end position="115"/>
    </location>
</feature>
<feature type="transmembrane region" description="Helical" evidence="1">
    <location>
        <begin position="127"/>
        <end position="144"/>
    </location>
</feature>
<keyword evidence="1" id="KW-1133">Transmembrane helix</keyword>
<evidence type="ECO:0000313" key="3">
    <source>
        <dbReference type="Proteomes" id="UP001595528"/>
    </source>
</evidence>
<feature type="transmembrane region" description="Helical" evidence="1">
    <location>
        <begin position="6"/>
        <end position="28"/>
    </location>
</feature>
<dbReference type="EMBL" id="JBHRTR010000054">
    <property type="protein sequence ID" value="MFC3231258.1"/>
    <property type="molecule type" value="Genomic_DNA"/>
</dbReference>
<protein>
    <submittedName>
        <fullName evidence="2">Uncharacterized protein</fullName>
    </submittedName>
</protein>
<keyword evidence="1" id="KW-0812">Transmembrane</keyword>
<dbReference type="RefSeq" id="WP_379906724.1">
    <property type="nucleotide sequence ID" value="NZ_JBHRTR010000054.1"/>
</dbReference>
<accession>A0ABV7L999</accession>
<evidence type="ECO:0000256" key="1">
    <source>
        <dbReference type="SAM" id="Phobius"/>
    </source>
</evidence>
<gene>
    <name evidence="2" type="ORF">ACFOGJ_28680</name>
</gene>
<proteinExistence type="predicted"/>